<evidence type="ECO:0000313" key="2">
    <source>
        <dbReference type="EMBL" id="MEZ0474522.1"/>
    </source>
</evidence>
<evidence type="ECO:0000313" key="3">
    <source>
        <dbReference type="Proteomes" id="UP001566331"/>
    </source>
</evidence>
<name>A0ABV4HP50_9GAMM</name>
<dbReference type="EMBL" id="JBFWIC010000008">
    <property type="protein sequence ID" value="MEZ0474522.1"/>
    <property type="molecule type" value="Genomic_DNA"/>
</dbReference>
<comment type="caution">
    <text evidence="2">The sequence shown here is derived from an EMBL/GenBank/DDBJ whole genome shotgun (WGS) entry which is preliminary data.</text>
</comment>
<protein>
    <submittedName>
        <fullName evidence="2">Uncharacterized protein</fullName>
    </submittedName>
</protein>
<keyword evidence="3" id="KW-1185">Reference proteome</keyword>
<accession>A0ABV4HP50</accession>
<reference evidence="2 3" key="1">
    <citation type="submission" date="2024-07" db="EMBL/GenBank/DDBJ databases">
        <title>Luteimonas salilacus sp. nov., isolated from the shore soil of Salt Lake in Tibet of China.</title>
        <authorList>
            <person name="Zhang X."/>
            <person name="Li A."/>
        </authorList>
    </citation>
    <scope>NUCLEOTIDE SEQUENCE [LARGE SCALE GENOMIC DNA]</scope>
    <source>
        <strain evidence="2 3">B3-2-R+30</strain>
    </source>
</reference>
<organism evidence="2 3">
    <name type="scientific">Luteimonas salinilitoris</name>
    <dbReference type="NCBI Taxonomy" id="3237697"/>
    <lineage>
        <taxon>Bacteria</taxon>
        <taxon>Pseudomonadati</taxon>
        <taxon>Pseudomonadota</taxon>
        <taxon>Gammaproteobacteria</taxon>
        <taxon>Lysobacterales</taxon>
        <taxon>Lysobacteraceae</taxon>
        <taxon>Luteimonas</taxon>
    </lineage>
</organism>
<feature type="region of interest" description="Disordered" evidence="1">
    <location>
        <begin position="38"/>
        <end position="58"/>
    </location>
</feature>
<proteinExistence type="predicted"/>
<sequence length="58" mass="6427">MIPMVLPTVFASHEAKVGIACMPQPAFIPCMKRRRRRPFVTPPPPAMARRVTRGGSIP</sequence>
<dbReference type="Proteomes" id="UP001566331">
    <property type="component" value="Unassembled WGS sequence"/>
</dbReference>
<dbReference type="RefSeq" id="WP_370563842.1">
    <property type="nucleotide sequence ID" value="NZ_JBFWIB010000005.1"/>
</dbReference>
<evidence type="ECO:0000256" key="1">
    <source>
        <dbReference type="SAM" id="MobiDB-lite"/>
    </source>
</evidence>
<gene>
    <name evidence="2" type="ORF">AB6713_07805</name>
</gene>